<dbReference type="OrthoDB" id="3695114at2759"/>
<feature type="non-terminal residue" evidence="2">
    <location>
        <position position="1"/>
    </location>
</feature>
<name>A0A6A5SVA3_9PLEO</name>
<dbReference type="EMBL" id="ML976054">
    <property type="protein sequence ID" value="KAF1941027.1"/>
    <property type="molecule type" value="Genomic_DNA"/>
</dbReference>
<gene>
    <name evidence="2" type="ORF">EJ02DRAFT_309978</name>
</gene>
<feature type="region of interest" description="Disordered" evidence="1">
    <location>
        <begin position="1"/>
        <end position="20"/>
    </location>
</feature>
<proteinExistence type="predicted"/>
<dbReference type="AlphaFoldDB" id="A0A6A5SVA3"/>
<sequence length="72" mass="8282">SAPRKKKFPDPDSFDGDQKNYPVFKQQLKAKLEADPEDFPNARRVYDYTLMQTSGPAARIMLSFIKYTNTHG</sequence>
<dbReference type="Proteomes" id="UP000800038">
    <property type="component" value="Unassembled WGS sequence"/>
</dbReference>
<reference evidence="2" key="1">
    <citation type="journal article" date="2020" name="Stud. Mycol.">
        <title>101 Dothideomycetes genomes: a test case for predicting lifestyles and emergence of pathogens.</title>
        <authorList>
            <person name="Haridas S."/>
            <person name="Albert R."/>
            <person name="Binder M."/>
            <person name="Bloem J."/>
            <person name="Labutti K."/>
            <person name="Salamov A."/>
            <person name="Andreopoulos B."/>
            <person name="Baker S."/>
            <person name="Barry K."/>
            <person name="Bills G."/>
            <person name="Bluhm B."/>
            <person name="Cannon C."/>
            <person name="Castanera R."/>
            <person name="Culley D."/>
            <person name="Daum C."/>
            <person name="Ezra D."/>
            <person name="Gonzalez J."/>
            <person name="Henrissat B."/>
            <person name="Kuo A."/>
            <person name="Liang C."/>
            <person name="Lipzen A."/>
            <person name="Lutzoni F."/>
            <person name="Magnuson J."/>
            <person name="Mondo S."/>
            <person name="Nolan M."/>
            <person name="Ohm R."/>
            <person name="Pangilinan J."/>
            <person name="Park H.-J."/>
            <person name="Ramirez L."/>
            <person name="Alfaro M."/>
            <person name="Sun H."/>
            <person name="Tritt A."/>
            <person name="Yoshinaga Y."/>
            <person name="Zwiers L.-H."/>
            <person name="Turgeon B."/>
            <person name="Goodwin S."/>
            <person name="Spatafora J."/>
            <person name="Crous P."/>
            <person name="Grigoriev I."/>
        </authorList>
    </citation>
    <scope>NUCLEOTIDE SEQUENCE</scope>
    <source>
        <strain evidence="2">CBS 161.51</strain>
    </source>
</reference>
<protein>
    <submittedName>
        <fullName evidence="2">Uncharacterized protein</fullName>
    </submittedName>
</protein>
<evidence type="ECO:0000313" key="2">
    <source>
        <dbReference type="EMBL" id="KAF1941027.1"/>
    </source>
</evidence>
<evidence type="ECO:0000313" key="3">
    <source>
        <dbReference type="Proteomes" id="UP000800038"/>
    </source>
</evidence>
<organism evidence="2 3">
    <name type="scientific">Clathrospora elynae</name>
    <dbReference type="NCBI Taxonomy" id="706981"/>
    <lineage>
        <taxon>Eukaryota</taxon>
        <taxon>Fungi</taxon>
        <taxon>Dikarya</taxon>
        <taxon>Ascomycota</taxon>
        <taxon>Pezizomycotina</taxon>
        <taxon>Dothideomycetes</taxon>
        <taxon>Pleosporomycetidae</taxon>
        <taxon>Pleosporales</taxon>
        <taxon>Diademaceae</taxon>
        <taxon>Clathrospora</taxon>
    </lineage>
</organism>
<evidence type="ECO:0000256" key="1">
    <source>
        <dbReference type="SAM" id="MobiDB-lite"/>
    </source>
</evidence>
<feature type="non-terminal residue" evidence="2">
    <location>
        <position position="72"/>
    </location>
</feature>
<keyword evidence="3" id="KW-1185">Reference proteome</keyword>
<accession>A0A6A5SVA3</accession>